<dbReference type="AlphaFoldDB" id="A0A239DJG4"/>
<keyword evidence="3" id="KW-1185">Reference proteome</keyword>
<evidence type="ECO:0008006" key="4">
    <source>
        <dbReference type="Google" id="ProtNLM"/>
    </source>
</evidence>
<dbReference type="PROSITE" id="PS51257">
    <property type="entry name" value="PROKAR_LIPOPROTEIN"/>
    <property type="match status" value="1"/>
</dbReference>
<reference evidence="2 3" key="1">
    <citation type="submission" date="2017-06" db="EMBL/GenBank/DDBJ databases">
        <authorList>
            <person name="Kim H.J."/>
            <person name="Triplett B.A."/>
        </authorList>
    </citation>
    <scope>NUCLEOTIDE SEQUENCE [LARGE SCALE GENOMIC DNA]</scope>
    <source>
        <strain evidence="2 3">DSM 25597</strain>
    </source>
</reference>
<name>A0A239DJG4_9FLAO</name>
<gene>
    <name evidence="2" type="ORF">SAMN06265376_11152</name>
</gene>
<organism evidence="2 3">
    <name type="scientific">Dokdonia pacifica</name>
    <dbReference type="NCBI Taxonomy" id="1627892"/>
    <lineage>
        <taxon>Bacteria</taxon>
        <taxon>Pseudomonadati</taxon>
        <taxon>Bacteroidota</taxon>
        <taxon>Flavobacteriia</taxon>
        <taxon>Flavobacteriales</taxon>
        <taxon>Flavobacteriaceae</taxon>
        <taxon>Dokdonia</taxon>
    </lineage>
</organism>
<evidence type="ECO:0000313" key="2">
    <source>
        <dbReference type="EMBL" id="SNS32590.1"/>
    </source>
</evidence>
<evidence type="ECO:0000313" key="3">
    <source>
        <dbReference type="Proteomes" id="UP000198379"/>
    </source>
</evidence>
<protein>
    <recommendedName>
        <fullName evidence="4">Lipoprotein</fullName>
    </recommendedName>
</protein>
<dbReference type="RefSeq" id="WP_089373804.1">
    <property type="nucleotide sequence ID" value="NZ_BMEP01000008.1"/>
</dbReference>
<feature type="signal peptide" evidence="1">
    <location>
        <begin position="1"/>
        <end position="24"/>
    </location>
</feature>
<dbReference type="EMBL" id="FZNY01000011">
    <property type="protein sequence ID" value="SNS32590.1"/>
    <property type="molecule type" value="Genomic_DNA"/>
</dbReference>
<evidence type="ECO:0000256" key="1">
    <source>
        <dbReference type="SAM" id="SignalP"/>
    </source>
</evidence>
<dbReference type="Proteomes" id="UP000198379">
    <property type="component" value="Unassembled WGS sequence"/>
</dbReference>
<sequence>MKNSILKFALLLFAFILTIGCSSERDDTLEQELITANTFGIQPLQCANPDLDTEGYTVATVFVEFEPGLSRAEKQAIRAPYCGDIISIEPCTGRNLGEIWTMRGPCYTSGPLPINCQPGVVPPVDPDLRQAVIASECQPPNVDLILPD</sequence>
<keyword evidence="1" id="KW-0732">Signal</keyword>
<accession>A0A239DJG4</accession>
<feature type="chain" id="PRO_5012285999" description="Lipoprotein" evidence="1">
    <location>
        <begin position="25"/>
        <end position="148"/>
    </location>
</feature>
<proteinExistence type="predicted"/>